<organism evidence="1 2">
    <name type="scientific">Halopseudomonas litoralis</name>
    <dbReference type="NCBI Taxonomy" id="797277"/>
    <lineage>
        <taxon>Bacteria</taxon>
        <taxon>Pseudomonadati</taxon>
        <taxon>Pseudomonadota</taxon>
        <taxon>Gammaproteobacteria</taxon>
        <taxon>Pseudomonadales</taxon>
        <taxon>Pseudomonadaceae</taxon>
        <taxon>Halopseudomonas</taxon>
    </lineage>
</organism>
<gene>
    <name evidence="1" type="ORF">SAMN05216198_2058</name>
</gene>
<evidence type="ECO:0000313" key="2">
    <source>
        <dbReference type="Proteomes" id="UP000243426"/>
    </source>
</evidence>
<keyword evidence="2" id="KW-1185">Reference proteome</keyword>
<dbReference type="STRING" id="797277.SAMN05216198_2058"/>
<dbReference type="Proteomes" id="UP000243426">
    <property type="component" value="Chromosome I"/>
</dbReference>
<dbReference type="EMBL" id="LT629748">
    <property type="protein sequence ID" value="SDS48567.1"/>
    <property type="molecule type" value="Genomic_DNA"/>
</dbReference>
<accession>A0A1H1SKP3</accession>
<reference evidence="2" key="1">
    <citation type="submission" date="2016-10" db="EMBL/GenBank/DDBJ databases">
        <authorList>
            <person name="Varghese N."/>
            <person name="Submissions S."/>
        </authorList>
    </citation>
    <scope>NUCLEOTIDE SEQUENCE [LARGE SCALE GENOMIC DNA]</scope>
    <source>
        <strain evidence="2">2SM5</strain>
    </source>
</reference>
<protein>
    <submittedName>
        <fullName evidence="1">Uncharacterized protein</fullName>
    </submittedName>
</protein>
<dbReference type="AlphaFoldDB" id="A0A1H1SKP3"/>
<dbReference type="OrthoDB" id="6172357at2"/>
<evidence type="ECO:0000313" key="1">
    <source>
        <dbReference type="EMBL" id="SDS48567.1"/>
    </source>
</evidence>
<dbReference type="RefSeq" id="WP_090273215.1">
    <property type="nucleotide sequence ID" value="NZ_LT629748.1"/>
</dbReference>
<name>A0A1H1SKP3_9GAMM</name>
<sequence>MTTKTIPRSPSPRGCSVPLMTHLTPEERAQLVKMADQEARSMSAMARLLIVQGMQRYQAQA</sequence>
<proteinExistence type="predicted"/>